<dbReference type="Gene3D" id="1.20.1560.10">
    <property type="entry name" value="ABC transporter type 1, transmembrane domain"/>
    <property type="match status" value="1"/>
</dbReference>
<feature type="domain" description="ABC transporter" evidence="42">
    <location>
        <begin position="395"/>
        <end position="629"/>
    </location>
</feature>
<comment type="catalytic activity">
    <reaction evidence="39">
        <text>coproporphyrin III(in) + ATP + H2O = coproporphyrin III(out) + ADP + phosphate + H(+)</text>
        <dbReference type="Rhea" id="RHEA:66664"/>
        <dbReference type="ChEBI" id="CHEBI:15377"/>
        <dbReference type="ChEBI" id="CHEBI:15378"/>
        <dbReference type="ChEBI" id="CHEBI:30616"/>
        <dbReference type="ChEBI" id="CHEBI:43474"/>
        <dbReference type="ChEBI" id="CHEBI:131725"/>
        <dbReference type="ChEBI" id="CHEBI:456216"/>
    </reaction>
    <physiologicalReaction direction="left-to-right" evidence="39">
        <dbReference type="Rhea" id="RHEA:66665"/>
    </physiologicalReaction>
</comment>
<evidence type="ECO:0000256" key="26">
    <source>
        <dbReference type="ARBA" id="ARBA00023136"/>
    </source>
</evidence>
<dbReference type="GO" id="GO:0015439">
    <property type="term" value="F:ABC-type heme transporter activity"/>
    <property type="evidence" value="ECO:0007669"/>
    <property type="project" value="UniProtKB-EC"/>
</dbReference>
<reference evidence="44 45" key="1">
    <citation type="submission" date="2024-05" db="EMBL/GenBank/DDBJ databases">
        <authorList>
            <person name="Wallberg A."/>
        </authorList>
    </citation>
    <scope>NUCLEOTIDE SEQUENCE [LARGE SCALE GENOMIC DNA]</scope>
</reference>
<evidence type="ECO:0000259" key="42">
    <source>
        <dbReference type="PROSITE" id="PS50893"/>
    </source>
</evidence>
<dbReference type="PROSITE" id="PS00211">
    <property type="entry name" value="ABC_TRANSPORTER_1"/>
    <property type="match status" value="1"/>
</dbReference>
<evidence type="ECO:0000256" key="10">
    <source>
        <dbReference type="ARBA" id="ARBA00004653"/>
    </source>
</evidence>
<comment type="catalytic activity">
    <reaction evidence="40">
        <text>coproporphyrin I(in) + ATP + H2O = coproporphyrin I(out) + ADP + phosphate + H(+)</text>
        <dbReference type="Rhea" id="RHEA:66768"/>
        <dbReference type="ChEBI" id="CHEBI:15377"/>
        <dbReference type="ChEBI" id="CHEBI:15378"/>
        <dbReference type="ChEBI" id="CHEBI:30616"/>
        <dbReference type="ChEBI" id="CHEBI:43474"/>
        <dbReference type="ChEBI" id="CHEBI:167478"/>
        <dbReference type="ChEBI" id="CHEBI:456216"/>
    </reaction>
    <physiologicalReaction direction="left-to-right" evidence="40">
        <dbReference type="Rhea" id="RHEA:66769"/>
    </physiologicalReaction>
</comment>
<comment type="caution">
    <text evidence="44">The sequence shown here is derived from an EMBL/GenBank/DDBJ whole genome shotgun (WGS) entry which is preliminary data.</text>
</comment>
<dbReference type="GO" id="GO:0005886">
    <property type="term" value="C:plasma membrane"/>
    <property type="evidence" value="ECO:0007669"/>
    <property type="project" value="UniProtKB-SubCell"/>
</dbReference>
<evidence type="ECO:0000256" key="22">
    <source>
        <dbReference type="ARBA" id="ARBA00022967"/>
    </source>
</evidence>
<evidence type="ECO:0000256" key="21">
    <source>
        <dbReference type="ARBA" id="ARBA00022840"/>
    </source>
</evidence>
<feature type="transmembrane region" description="Helical" evidence="41">
    <location>
        <begin position="187"/>
        <end position="209"/>
    </location>
</feature>
<evidence type="ECO:0000256" key="32">
    <source>
        <dbReference type="ARBA" id="ARBA00031413"/>
    </source>
</evidence>
<dbReference type="GO" id="GO:0005524">
    <property type="term" value="F:ATP binding"/>
    <property type="evidence" value="ECO:0007669"/>
    <property type="project" value="UniProtKB-KW"/>
</dbReference>
<keyword evidence="18" id="KW-0967">Endosome</keyword>
<dbReference type="CDD" id="cd03253">
    <property type="entry name" value="ABCC_ATM1_transporter"/>
    <property type="match status" value="1"/>
</dbReference>
<dbReference type="SMART" id="SM00382">
    <property type="entry name" value="AAA"/>
    <property type="match status" value="1"/>
</dbReference>
<dbReference type="SUPFAM" id="SSF90123">
    <property type="entry name" value="ABC transporter transmembrane region"/>
    <property type="match status" value="1"/>
</dbReference>
<gene>
    <name evidence="44" type="ORF">MNOR_LOCUS14317</name>
</gene>
<dbReference type="PROSITE" id="PS50929">
    <property type="entry name" value="ABC_TM1F"/>
    <property type="match status" value="1"/>
</dbReference>
<comment type="catalytic activity">
    <reaction evidence="33">
        <text>heme b(in) + ATP + H2O = heme b(out) + ADP + phosphate + H(+)</text>
        <dbReference type="Rhea" id="RHEA:19261"/>
        <dbReference type="ChEBI" id="CHEBI:15377"/>
        <dbReference type="ChEBI" id="CHEBI:15378"/>
        <dbReference type="ChEBI" id="CHEBI:30616"/>
        <dbReference type="ChEBI" id="CHEBI:43474"/>
        <dbReference type="ChEBI" id="CHEBI:60344"/>
        <dbReference type="ChEBI" id="CHEBI:456216"/>
        <dbReference type="EC" id="7.6.2.5"/>
    </reaction>
    <physiologicalReaction direction="left-to-right" evidence="33">
        <dbReference type="Rhea" id="RHEA:19262"/>
    </physiologicalReaction>
</comment>
<keyword evidence="13" id="KW-0813">Transport</keyword>
<comment type="catalytic activity">
    <reaction evidence="37">
        <text>pheophorbide a(in) + ATP + H2O = pheophorbide a(out) + ADP + phosphate + H(+)</text>
        <dbReference type="Rhea" id="RHEA:61360"/>
        <dbReference type="ChEBI" id="CHEBI:15377"/>
        <dbReference type="ChEBI" id="CHEBI:15378"/>
        <dbReference type="ChEBI" id="CHEBI:30616"/>
        <dbReference type="ChEBI" id="CHEBI:43474"/>
        <dbReference type="ChEBI" id="CHEBI:58687"/>
        <dbReference type="ChEBI" id="CHEBI:456216"/>
    </reaction>
    <physiologicalReaction direction="left-to-right" evidence="37">
        <dbReference type="Rhea" id="RHEA:61361"/>
    </physiologicalReaction>
</comment>
<evidence type="ECO:0000256" key="3">
    <source>
        <dbReference type="ARBA" id="ARBA00004333"/>
    </source>
</evidence>
<keyword evidence="17" id="KW-0547">Nucleotide-binding</keyword>
<name>A0AAV2QM24_MEGNR</name>
<dbReference type="EC" id="7.6.2.5" evidence="30"/>
<dbReference type="PROSITE" id="PS50893">
    <property type="entry name" value="ABC_TRANSPORTER_2"/>
    <property type="match status" value="1"/>
</dbReference>
<protein>
    <recommendedName>
        <fullName evidence="31">ATP-binding cassette sub-family B member 6</fullName>
        <ecNumber evidence="30">7.6.2.5</ecNumber>
    </recommendedName>
    <alternativeName>
        <fullName evidence="32">ABC-type heme transporter ABCB6</fullName>
    </alternativeName>
</protein>
<dbReference type="PANTHER" id="PTHR24221">
    <property type="entry name" value="ATP-BINDING CASSETTE SUB-FAMILY B"/>
    <property type="match status" value="1"/>
</dbReference>
<keyword evidence="24" id="KW-0333">Golgi apparatus</keyword>
<evidence type="ECO:0000256" key="31">
    <source>
        <dbReference type="ARBA" id="ARBA00024439"/>
    </source>
</evidence>
<dbReference type="InterPro" id="IPR011527">
    <property type="entry name" value="ABC1_TM_dom"/>
</dbReference>
<evidence type="ECO:0000256" key="27">
    <source>
        <dbReference type="ARBA" id="ARBA00023157"/>
    </source>
</evidence>
<dbReference type="GO" id="GO:0032585">
    <property type="term" value="C:multivesicular body membrane"/>
    <property type="evidence" value="ECO:0007669"/>
    <property type="project" value="UniProtKB-SubCell"/>
</dbReference>
<evidence type="ECO:0000256" key="25">
    <source>
        <dbReference type="ARBA" id="ARBA00023128"/>
    </source>
</evidence>
<dbReference type="InterPro" id="IPR027417">
    <property type="entry name" value="P-loop_NTPase"/>
</dbReference>
<dbReference type="EMBL" id="CAXKWB010008525">
    <property type="protein sequence ID" value="CAL4091354.1"/>
    <property type="molecule type" value="Genomic_DNA"/>
</dbReference>
<keyword evidence="27" id="KW-1015">Disulfide bond</keyword>
<dbReference type="FunFam" id="3.40.50.300:FF:000186">
    <property type="entry name" value="ATP-binding cassette sub-family B member 7, mitochondrial"/>
    <property type="match status" value="1"/>
</dbReference>
<feature type="transmembrane region" description="Helical" evidence="41">
    <location>
        <begin position="66"/>
        <end position="89"/>
    </location>
</feature>
<accession>A0AAV2QM24</accession>
<dbReference type="InterPro" id="IPR036640">
    <property type="entry name" value="ABC1_TM_sf"/>
</dbReference>
<proteinExistence type="inferred from homology"/>
<evidence type="ECO:0000256" key="9">
    <source>
        <dbReference type="ARBA" id="ARBA00004651"/>
    </source>
</evidence>
<comment type="similarity">
    <text evidence="29">Belongs to the ABC transporter superfamily. ABCB family. Heavy Metal importer (TC 3.A.1.210) subfamily.</text>
</comment>
<dbReference type="FunFam" id="1.20.1560.10:FF:000022">
    <property type="entry name" value="ATP-binding cassette sub-family B member 6, mitochondrial"/>
    <property type="match status" value="1"/>
</dbReference>
<evidence type="ECO:0000256" key="12">
    <source>
        <dbReference type="ARBA" id="ARBA00011738"/>
    </source>
</evidence>
<keyword evidence="21" id="KW-0067">ATP-binding</keyword>
<evidence type="ECO:0000256" key="28">
    <source>
        <dbReference type="ARBA" id="ARBA00023228"/>
    </source>
</evidence>
<keyword evidence="26 41" id="KW-0472">Membrane</keyword>
<feature type="transmembrane region" description="Helical" evidence="41">
    <location>
        <begin position="109"/>
        <end position="130"/>
    </location>
</feature>
<keyword evidence="23 41" id="KW-1133">Transmembrane helix</keyword>
<evidence type="ECO:0000256" key="23">
    <source>
        <dbReference type="ARBA" id="ARBA00022989"/>
    </source>
</evidence>
<evidence type="ECO:0000256" key="40">
    <source>
        <dbReference type="ARBA" id="ARBA00049398"/>
    </source>
</evidence>
<dbReference type="AlphaFoldDB" id="A0AAV2QM24"/>
<keyword evidence="28" id="KW-0458">Lysosome</keyword>
<dbReference type="Proteomes" id="UP001497623">
    <property type="component" value="Unassembled WGS sequence"/>
</dbReference>
<evidence type="ECO:0000256" key="41">
    <source>
        <dbReference type="SAM" id="Phobius"/>
    </source>
</evidence>
<evidence type="ECO:0000256" key="5">
    <source>
        <dbReference type="ARBA" id="ARBA00004374"/>
    </source>
</evidence>
<evidence type="ECO:0000256" key="36">
    <source>
        <dbReference type="ARBA" id="ARBA00048309"/>
    </source>
</evidence>
<keyword evidence="20" id="KW-0256">Endoplasmic reticulum</keyword>
<keyword evidence="22" id="KW-1278">Translocase</keyword>
<keyword evidence="14" id="KW-1003">Cell membrane</keyword>
<comment type="catalytic activity">
    <reaction evidence="34">
        <text>coproporphyrinogen III(in) + ATP + H2O = coproporphyrinogen III(out) + ADP + phosphate + H(+)</text>
        <dbReference type="Rhea" id="RHEA:66680"/>
        <dbReference type="ChEBI" id="CHEBI:15377"/>
        <dbReference type="ChEBI" id="CHEBI:15378"/>
        <dbReference type="ChEBI" id="CHEBI:30616"/>
        <dbReference type="ChEBI" id="CHEBI:43474"/>
        <dbReference type="ChEBI" id="CHEBI:57309"/>
        <dbReference type="ChEBI" id="CHEBI:456216"/>
    </reaction>
    <physiologicalReaction direction="left-to-right" evidence="34">
        <dbReference type="Rhea" id="RHEA:66681"/>
    </physiologicalReaction>
</comment>
<dbReference type="GO" id="GO:0005741">
    <property type="term" value="C:mitochondrial outer membrane"/>
    <property type="evidence" value="ECO:0007669"/>
    <property type="project" value="UniProtKB-SubCell"/>
</dbReference>
<evidence type="ECO:0000256" key="35">
    <source>
        <dbReference type="ARBA" id="ARBA00047789"/>
    </source>
</evidence>
<evidence type="ECO:0000256" key="14">
    <source>
        <dbReference type="ARBA" id="ARBA00022475"/>
    </source>
</evidence>
<keyword evidence="19" id="KW-1000">Mitochondrion outer membrane</keyword>
<evidence type="ECO:0000256" key="8">
    <source>
        <dbReference type="ARBA" id="ARBA00004613"/>
    </source>
</evidence>
<dbReference type="Pfam" id="PF00664">
    <property type="entry name" value="ABC_membrane"/>
    <property type="match status" value="1"/>
</dbReference>
<dbReference type="InterPro" id="IPR003593">
    <property type="entry name" value="AAA+_ATPase"/>
</dbReference>
<evidence type="ECO:0000256" key="38">
    <source>
        <dbReference type="ARBA" id="ARBA00048510"/>
    </source>
</evidence>
<keyword evidence="15" id="KW-0964">Secreted</keyword>
<dbReference type="PANTHER" id="PTHR24221:SF654">
    <property type="entry name" value="ATP-BINDING CASSETTE SUB-FAMILY B MEMBER 6"/>
    <property type="match status" value="1"/>
</dbReference>
<dbReference type="GO" id="GO:0000139">
    <property type="term" value="C:Golgi membrane"/>
    <property type="evidence" value="ECO:0007669"/>
    <property type="project" value="UniProtKB-SubCell"/>
</dbReference>
<evidence type="ECO:0000259" key="43">
    <source>
        <dbReference type="PROSITE" id="PS50929"/>
    </source>
</evidence>
<evidence type="ECO:0000256" key="13">
    <source>
        <dbReference type="ARBA" id="ARBA00022448"/>
    </source>
</evidence>
<dbReference type="GO" id="GO:0005789">
    <property type="term" value="C:endoplasmic reticulum membrane"/>
    <property type="evidence" value="ECO:0007669"/>
    <property type="project" value="UniProtKB-SubCell"/>
</dbReference>
<dbReference type="GO" id="GO:0005576">
    <property type="term" value="C:extracellular region"/>
    <property type="evidence" value="ECO:0007669"/>
    <property type="project" value="UniProtKB-SubCell"/>
</dbReference>
<keyword evidence="45" id="KW-1185">Reference proteome</keyword>
<feature type="transmembrane region" description="Helical" evidence="41">
    <location>
        <begin position="335"/>
        <end position="356"/>
    </location>
</feature>
<dbReference type="GO" id="GO:0031901">
    <property type="term" value="C:early endosome membrane"/>
    <property type="evidence" value="ECO:0007669"/>
    <property type="project" value="UniProtKB-SubCell"/>
</dbReference>
<evidence type="ECO:0000256" key="7">
    <source>
        <dbReference type="ARBA" id="ARBA00004477"/>
    </source>
</evidence>
<dbReference type="GO" id="GO:0005765">
    <property type="term" value="C:lysosomal membrane"/>
    <property type="evidence" value="ECO:0007669"/>
    <property type="project" value="UniProtKB-SubCell"/>
</dbReference>
<evidence type="ECO:0000256" key="17">
    <source>
        <dbReference type="ARBA" id="ARBA00022741"/>
    </source>
</evidence>
<evidence type="ECO:0000256" key="19">
    <source>
        <dbReference type="ARBA" id="ARBA00022787"/>
    </source>
</evidence>
<evidence type="ECO:0000256" key="18">
    <source>
        <dbReference type="ARBA" id="ARBA00022753"/>
    </source>
</evidence>
<feature type="transmembrane region" description="Helical" evidence="41">
    <location>
        <begin position="215"/>
        <end position="236"/>
    </location>
</feature>
<evidence type="ECO:0000256" key="39">
    <source>
        <dbReference type="ARBA" id="ARBA00048636"/>
    </source>
</evidence>
<evidence type="ECO:0000256" key="11">
    <source>
        <dbReference type="ARBA" id="ARBA00004656"/>
    </source>
</evidence>
<comment type="catalytic activity">
    <reaction evidence="35">
        <text>uroporphyrin I(in) + ATP + H2O = uroporphyrin I(out) + ADP + phosphate + H(+)</text>
        <dbReference type="Rhea" id="RHEA:66772"/>
        <dbReference type="ChEBI" id="CHEBI:15377"/>
        <dbReference type="ChEBI" id="CHEBI:15378"/>
        <dbReference type="ChEBI" id="CHEBI:30616"/>
        <dbReference type="ChEBI" id="CHEBI:43474"/>
        <dbReference type="ChEBI" id="CHEBI:167480"/>
        <dbReference type="ChEBI" id="CHEBI:456216"/>
    </reaction>
    <physiologicalReaction direction="left-to-right" evidence="35">
        <dbReference type="Rhea" id="RHEA:66773"/>
    </physiologicalReaction>
</comment>
<dbReference type="SUPFAM" id="SSF52540">
    <property type="entry name" value="P-loop containing nucleoside triphosphate hydrolases"/>
    <property type="match status" value="1"/>
</dbReference>
<evidence type="ECO:0000256" key="20">
    <source>
        <dbReference type="ARBA" id="ARBA00022824"/>
    </source>
</evidence>
<keyword evidence="25" id="KW-0496">Mitochondrion</keyword>
<evidence type="ECO:0000256" key="1">
    <source>
        <dbReference type="ARBA" id="ARBA00004146"/>
    </source>
</evidence>
<evidence type="ECO:0000256" key="30">
    <source>
        <dbReference type="ARBA" id="ARBA00024385"/>
    </source>
</evidence>
<sequence>MPPGGPGGGFGRQGGGRGKYDPRTYGMGLQGPSDSKKGESTWRGSMEKIRILLPYMWPKKDLRLQLSVLFCFLLLLLGRALNVLVPLYYKLIVDALGGSGGTPTFCWQYVLVYVGLKFLQGGGTGGMGLFNNIRSLLWISVQQYTSREVQVRLYRHLLNLSLRWHMSRQTGEVLRVMDRGTSSINTLLQYIVFNIFPTIIDIIIAIVYFTTYFNYWFGLIVFVTMATYLSVTIAITEWRTKYRRSMNQADNGQRAKAVDSLLNYETVRYYAAGDYEVDRYQNAILQYQVEEWKSQGSLCLLNTLQNFVISGGLLAGSLLAAWLTANGRDFTVGDYVLFASYIMQLYTPLNFFGAYYRQIQQNFIDMENMFDLLSEDQEVKDKEDAVDLKKPQGNIEFKDVNFHYTKEKSVLKNVSFKVEAGKTIAIVGPSGGGKSTIMRLLFRFYDVIGGCILVDGMDIRNYTQNSIRKVIGVVPQDTVLFNDTIMYNIRYGNITSGDKECIEAAEHADIHNKIVTFPEEYHTKVGERGLKLSGGEKQRVAIARTILKDPVFLLLDEATSALDTQTERNIQNALQKICAGRTVIIVAHRLSTIIHADTILVLKEGTIIERGTHQALLDTDGTYASMWQQQLENNTGNSSNNANLEKDRQIFKNSRMLKSAKETQSNDNYPNRTSGIPEIIITNPRGVQRTEEKKHDSISNDYKIPSNRFIQHEPHCNSQDVKVDVSAENKKPESSDIPHTGTVTINIDSKVENTSL</sequence>
<comment type="subcellular location">
    <subcellularLocation>
        <location evidence="9">Cell membrane</location>
        <topology evidence="9">Multi-pass membrane protein</topology>
    </subcellularLocation>
    <subcellularLocation>
        <location evidence="1">Early endosome membrane</location>
    </subcellularLocation>
    <subcellularLocation>
        <location evidence="7">Endoplasmic reticulum membrane</location>
        <topology evidence="7">Multi-pass membrane protein</topology>
    </subcellularLocation>
    <subcellularLocation>
        <location evidence="4">Endosome membrane</location>
        <topology evidence="4">Multi-pass membrane protein</topology>
    </subcellularLocation>
    <subcellularLocation>
        <location evidence="3">Endosome</location>
        <location evidence="3">Multivesicular body membrane</location>
    </subcellularLocation>
    <subcellularLocation>
        <location evidence="10">Golgi apparatus membrane</location>
        <topology evidence="10">Multi-pass membrane protein</topology>
    </subcellularLocation>
    <subcellularLocation>
        <location evidence="6">Late endosome membrane</location>
    </subcellularLocation>
    <subcellularLocation>
        <location evidence="11">Lysosome membrane</location>
    </subcellularLocation>
    <subcellularLocation>
        <location evidence="2">Melanosome</location>
    </subcellularLocation>
    <subcellularLocation>
        <location evidence="5">Mitochondrion outer membrane</location>
        <topology evidence="5">Multi-pass membrane protein</topology>
    </subcellularLocation>
    <subcellularLocation>
        <location evidence="8">Secreted</location>
    </subcellularLocation>
</comment>
<dbReference type="InterPro" id="IPR039421">
    <property type="entry name" value="Type_1_exporter"/>
</dbReference>
<feature type="transmembrane region" description="Helical" evidence="41">
    <location>
        <begin position="303"/>
        <end position="323"/>
    </location>
</feature>
<evidence type="ECO:0000256" key="24">
    <source>
        <dbReference type="ARBA" id="ARBA00023034"/>
    </source>
</evidence>
<evidence type="ECO:0000256" key="16">
    <source>
        <dbReference type="ARBA" id="ARBA00022692"/>
    </source>
</evidence>
<dbReference type="Pfam" id="PF00005">
    <property type="entry name" value="ABC_tran"/>
    <property type="match status" value="1"/>
</dbReference>
<evidence type="ECO:0000256" key="29">
    <source>
        <dbReference type="ARBA" id="ARBA00024363"/>
    </source>
</evidence>
<evidence type="ECO:0000256" key="33">
    <source>
        <dbReference type="ARBA" id="ARBA00047649"/>
    </source>
</evidence>
<dbReference type="InterPro" id="IPR017871">
    <property type="entry name" value="ABC_transporter-like_CS"/>
</dbReference>
<evidence type="ECO:0000256" key="4">
    <source>
        <dbReference type="ARBA" id="ARBA00004337"/>
    </source>
</evidence>
<feature type="domain" description="ABC transmembrane type-1" evidence="43">
    <location>
        <begin position="69"/>
        <end position="361"/>
    </location>
</feature>
<comment type="catalytic activity">
    <reaction evidence="36">
        <text>protoporphyrin IX(in) + ATP + H2O = protoporphyrin IX(out) + ADP + phosphate + H(+)</text>
        <dbReference type="Rhea" id="RHEA:61336"/>
        <dbReference type="ChEBI" id="CHEBI:15377"/>
        <dbReference type="ChEBI" id="CHEBI:15378"/>
        <dbReference type="ChEBI" id="CHEBI:30616"/>
        <dbReference type="ChEBI" id="CHEBI:43474"/>
        <dbReference type="ChEBI" id="CHEBI:57306"/>
        <dbReference type="ChEBI" id="CHEBI:456216"/>
    </reaction>
    <physiologicalReaction direction="left-to-right" evidence="36">
        <dbReference type="Rhea" id="RHEA:61337"/>
    </physiologicalReaction>
</comment>
<evidence type="ECO:0000256" key="34">
    <source>
        <dbReference type="ARBA" id="ARBA00047753"/>
    </source>
</evidence>
<comment type="catalytic activity">
    <reaction evidence="38">
        <text>uroporphyrin III(in) + ATP + H2O = uroporphyrin III(out) + ADP + phosphate + H(+)</text>
        <dbReference type="Rhea" id="RHEA:66776"/>
        <dbReference type="ChEBI" id="CHEBI:15377"/>
        <dbReference type="ChEBI" id="CHEBI:15378"/>
        <dbReference type="ChEBI" id="CHEBI:30616"/>
        <dbReference type="ChEBI" id="CHEBI:43474"/>
        <dbReference type="ChEBI" id="CHEBI:167479"/>
        <dbReference type="ChEBI" id="CHEBI:456216"/>
    </reaction>
    <physiologicalReaction direction="left-to-right" evidence="38">
        <dbReference type="Rhea" id="RHEA:66777"/>
    </physiologicalReaction>
</comment>
<dbReference type="GO" id="GO:0016887">
    <property type="term" value="F:ATP hydrolysis activity"/>
    <property type="evidence" value="ECO:0007669"/>
    <property type="project" value="InterPro"/>
</dbReference>
<evidence type="ECO:0000313" key="44">
    <source>
        <dbReference type="EMBL" id="CAL4091354.1"/>
    </source>
</evidence>
<dbReference type="CDD" id="cd18581">
    <property type="entry name" value="ABC_6TM_ABCB6"/>
    <property type="match status" value="1"/>
</dbReference>
<evidence type="ECO:0000256" key="15">
    <source>
        <dbReference type="ARBA" id="ARBA00022525"/>
    </source>
</evidence>
<evidence type="ECO:0000313" key="45">
    <source>
        <dbReference type="Proteomes" id="UP001497623"/>
    </source>
</evidence>
<organism evidence="44 45">
    <name type="scientific">Meganyctiphanes norvegica</name>
    <name type="common">Northern krill</name>
    <name type="synonym">Thysanopoda norvegica</name>
    <dbReference type="NCBI Taxonomy" id="48144"/>
    <lineage>
        <taxon>Eukaryota</taxon>
        <taxon>Metazoa</taxon>
        <taxon>Ecdysozoa</taxon>
        <taxon>Arthropoda</taxon>
        <taxon>Crustacea</taxon>
        <taxon>Multicrustacea</taxon>
        <taxon>Malacostraca</taxon>
        <taxon>Eumalacostraca</taxon>
        <taxon>Eucarida</taxon>
        <taxon>Euphausiacea</taxon>
        <taxon>Euphausiidae</taxon>
        <taxon>Meganyctiphanes</taxon>
    </lineage>
</organism>
<keyword evidence="16 41" id="KW-0812">Transmembrane</keyword>
<comment type="subunit">
    <text evidence="12">Homodimer.</text>
</comment>
<dbReference type="GO" id="GO:0020037">
    <property type="term" value="F:heme binding"/>
    <property type="evidence" value="ECO:0007669"/>
    <property type="project" value="TreeGrafter"/>
</dbReference>
<evidence type="ECO:0000256" key="37">
    <source>
        <dbReference type="ARBA" id="ARBA00048455"/>
    </source>
</evidence>
<evidence type="ECO:0000256" key="6">
    <source>
        <dbReference type="ARBA" id="ARBA00004414"/>
    </source>
</evidence>
<dbReference type="Gene3D" id="3.40.50.300">
    <property type="entry name" value="P-loop containing nucleotide triphosphate hydrolases"/>
    <property type="match status" value="1"/>
</dbReference>
<dbReference type="InterPro" id="IPR003439">
    <property type="entry name" value="ABC_transporter-like_ATP-bd"/>
</dbReference>
<evidence type="ECO:0000256" key="2">
    <source>
        <dbReference type="ARBA" id="ARBA00004223"/>
    </source>
</evidence>